<evidence type="ECO:0000313" key="3">
    <source>
        <dbReference type="EMBL" id="MCX5469019.1"/>
    </source>
</evidence>
<comment type="caution">
    <text evidence="3">The sequence shown here is derived from an EMBL/GenBank/DDBJ whole genome shotgun (WGS) entry which is preliminary data.</text>
</comment>
<evidence type="ECO:0000313" key="4">
    <source>
        <dbReference type="Proteomes" id="UP001146019"/>
    </source>
</evidence>
<sequence>MFERFSLNTFKIFYYVALYNSVTIAAEKLFVTQGAVSRQLKSLEDSLNVILFYRKGKKLELTNDGIFLFNYCQNIFHQIDECIIKISNKKNQNKNLIISCEPTICMKWLIPRLNKFNSLNHGFGIDLITSGSEVDFSLQTFDLALRRNHAMWGEHIFSKKISDEIIFFVRNADSGNTSKVLLSKSRPKFWNHLLNINSIKDQIIGLNYEELDYFYLCIEGCLAGLGSTLVSGYMIERELKNDFLISLSKPFLDGSSYYLLSSQPFEDDYRKMIFKEWLKTEMQEAKGELLKK</sequence>
<dbReference type="PANTHER" id="PTHR30537:SF74">
    <property type="entry name" value="HTH-TYPE TRANSCRIPTIONAL REGULATOR TRPI"/>
    <property type="match status" value="1"/>
</dbReference>
<dbReference type="InterPro" id="IPR058163">
    <property type="entry name" value="LysR-type_TF_proteobact-type"/>
</dbReference>
<dbReference type="Gene3D" id="3.40.190.10">
    <property type="entry name" value="Periplasmic binding protein-like II"/>
    <property type="match status" value="2"/>
</dbReference>
<dbReference type="InterPro" id="IPR036390">
    <property type="entry name" value="WH_DNA-bd_sf"/>
</dbReference>
<dbReference type="EMBL" id="JAPKMY010000008">
    <property type="protein sequence ID" value="MCX5469019.1"/>
    <property type="molecule type" value="Genomic_DNA"/>
</dbReference>
<comment type="similarity">
    <text evidence="1">Belongs to the LysR transcriptional regulatory family.</text>
</comment>
<dbReference type="PRINTS" id="PR00039">
    <property type="entry name" value="HTHLYSR"/>
</dbReference>
<dbReference type="SUPFAM" id="SSF46785">
    <property type="entry name" value="Winged helix' DNA-binding domain"/>
    <property type="match status" value="1"/>
</dbReference>
<dbReference type="InterPro" id="IPR036388">
    <property type="entry name" value="WH-like_DNA-bd_sf"/>
</dbReference>
<reference evidence="3" key="1">
    <citation type="submission" date="2022-11" db="EMBL/GenBank/DDBJ databases">
        <title>Biodiversity and phylogenetic relationships of bacteria.</title>
        <authorList>
            <person name="Machado R.A.R."/>
            <person name="Bhat A."/>
            <person name="Loulou A."/>
            <person name="Kallel S."/>
        </authorList>
    </citation>
    <scope>NUCLEOTIDE SEQUENCE</scope>
    <source>
        <strain evidence="3">A-IN1</strain>
    </source>
</reference>
<dbReference type="GO" id="GO:0006351">
    <property type="term" value="P:DNA-templated transcription"/>
    <property type="evidence" value="ECO:0007669"/>
    <property type="project" value="TreeGrafter"/>
</dbReference>
<proteinExistence type="inferred from homology"/>
<dbReference type="Gene3D" id="1.10.10.10">
    <property type="entry name" value="Winged helix-like DNA-binding domain superfamily/Winged helix DNA-binding domain"/>
    <property type="match status" value="1"/>
</dbReference>
<protein>
    <submittedName>
        <fullName evidence="3">LysR family transcriptional regulator</fullName>
    </submittedName>
</protein>
<dbReference type="Proteomes" id="UP001146019">
    <property type="component" value="Unassembled WGS sequence"/>
</dbReference>
<feature type="domain" description="HTH lysR-type" evidence="2">
    <location>
        <begin position="5"/>
        <end position="62"/>
    </location>
</feature>
<dbReference type="PANTHER" id="PTHR30537">
    <property type="entry name" value="HTH-TYPE TRANSCRIPTIONAL REGULATOR"/>
    <property type="match status" value="1"/>
</dbReference>
<gene>
    <name evidence="3" type="ORF">OSH00_14915</name>
</gene>
<name>A0A9X3E412_9GAMM</name>
<dbReference type="RefSeq" id="WP_266131093.1">
    <property type="nucleotide sequence ID" value="NZ_JAPKMY010000008.1"/>
</dbReference>
<dbReference type="AlphaFoldDB" id="A0A9X3E412"/>
<accession>A0A9X3E412</accession>
<organism evidence="3 4">
    <name type="scientific">Acinetobacter nematophilus</name>
    <dbReference type="NCBI Taxonomy" id="2994642"/>
    <lineage>
        <taxon>Bacteria</taxon>
        <taxon>Pseudomonadati</taxon>
        <taxon>Pseudomonadota</taxon>
        <taxon>Gammaproteobacteria</taxon>
        <taxon>Moraxellales</taxon>
        <taxon>Moraxellaceae</taxon>
        <taxon>Acinetobacter</taxon>
    </lineage>
</organism>
<dbReference type="SUPFAM" id="SSF53850">
    <property type="entry name" value="Periplasmic binding protein-like II"/>
    <property type="match status" value="1"/>
</dbReference>
<evidence type="ECO:0000256" key="1">
    <source>
        <dbReference type="ARBA" id="ARBA00009437"/>
    </source>
</evidence>
<dbReference type="GO" id="GO:0043565">
    <property type="term" value="F:sequence-specific DNA binding"/>
    <property type="evidence" value="ECO:0007669"/>
    <property type="project" value="TreeGrafter"/>
</dbReference>
<dbReference type="GO" id="GO:0003700">
    <property type="term" value="F:DNA-binding transcription factor activity"/>
    <property type="evidence" value="ECO:0007669"/>
    <property type="project" value="InterPro"/>
</dbReference>
<dbReference type="PROSITE" id="PS50931">
    <property type="entry name" value="HTH_LYSR"/>
    <property type="match status" value="1"/>
</dbReference>
<dbReference type="InterPro" id="IPR000847">
    <property type="entry name" value="LysR_HTH_N"/>
</dbReference>
<keyword evidence="4" id="KW-1185">Reference proteome</keyword>
<dbReference type="Pfam" id="PF00126">
    <property type="entry name" value="HTH_1"/>
    <property type="match status" value="1"/>
</dbReference>
<evidence type="ECO:0000259" key="2">
    <source>
        <dbReference type="PROSITE" id="PS50931"/>
    </source>
</evidence>